<proteinExistence type="inferred from homology"/>
<dbReference type="InterPro" id="IPR004459">
    <property type="entry name" value="CobQ_synth"/>
</dbReference>
<keyword evidence="8" id="KW-1185">Reference proteome</keyword>
<dbReference type="EMBL" id="JAESWA010000001">
    <property type="protein sequence ID" value="MBL4930243.1"/>
    <property type="molecule type" value="Genomic_DNA"/>
</dbReference>
<dbReference type="PANTHER" id="PTHR21343">
    <property type="entry name" value="DETHIOBIOTIN SYNTHETASE"/>
    <property type="match status" value="1"/>
</dbReference>
<feature type="active site" evidence="4">
    <location>
        <position position="424"/>
    </location>
</feature>
<dbReference type="GO" id="GO:0003824">
    <property type="term" value="F:catalytic activity"/>
    <property type="evidence" value="ECO:0007669"/>
    <property type="project" value="InterPro"/>
</dbReference>
<evidence type="ECO:0000313" key="7">
    <source>
        <dbReference type="EMBL" id="MBL4930243.1"/>
    </source>
</evidence>
<dbReference type="CDD" id="cd05389">
    <property type="entry name" value="CobQ_N"/>
    <property type="match status" value="1"/>
</dbReference>
<dbReference type="GO" id="GO:0009236">
    <property type="term" value="P:cobalamin biosynthetic process"/>
    <property type="evidence" value="ECO:0007669"/>
    <property type="project" value="UniProtKB-UniRule"/>
</dbReference>
<keyword evidence="2 4" id="KW-0169">Cobalamin biosynthesis</keyword>
<gene>
    <name evidence="4" type="primary">cobQ</name>
    <name evidence="7" type="ORF">JK634_00250</name>
</gene>
<dbReference type="InterPro" id="IPR029062">
    <property type="entry name" value="Class_I_gatase-like"/>
</dbReference>
<reference evidence="7" key="1">
    <citation type="submission" date="2021-01" db="EMBL/GenBank/DDBJ databases">
        <title>Genome public.</title>
        <authorList>
            <person name="Liu C."/>
            <person name="Sun Q."/>
        </authorList>
    </citation>
    <scope>NUCLEOTIDE SEQUENCE</scope>
    <source>
        <strain evidence="7">YIM B02565</strain>
    </source>
</reference>
<dbReference type="PROSITE" id="PS51273">
    <property type="entry name" value="GATASE_TYPE_1"/>
    <property type="match status" value="1"/>
</dbReference>
<feature type="active site" description="Nucleophile" evidence="4">
    <location>
        <position position="323"/>
    </location>
</feature>
<dbReference type="Pfam" id="PF01656">
    <property type="entry name" value="CbiA"/>
    <property type="match status" value="1"/>
</dbReference>
<dbReference type="InterPro" id="IPR002586">
    <property type="entry name" value="CobQ/CobB/MinD/ParA_Nub-bd_dom"/>
</dbReference>
<dbReference type="Gene3D" id="3.40.50.300">
    <property type="entry name" value="P-loop containing nucleotide triphosphate hydrolases"/>
    <property type="match status" value="1"/>
</dbReference>
<dbReference type="InterPro" id="IPR033949">
    <property type="entry name" value="CobQ_GATase1"/>
</dbReference>
<feature type="domain" description="CobQ/CobB/MinD/ParA nucleotide binding" evidence="5">
    <location>
        <begin position="2"/>
        <end position="220"/>
    </location>
</feature>
<comment type="pathway">
    <text evidence="1 4">Cofactor biosynthesis; adenosylcobalamin biosynthesis.</text>
</comment>
<dbReference type="PROSITE" id="PS51274">
    <property type="entry name" value="GATASE_COBBQ"/>
    <property type="match status" value="1"/>
</dbReference>
<dbReference type="Gene3D" id="3.40.50.880">
    <property type="match status" value="1"/>
</dbReference>
<dbReference type="InterPro" id="IPR047045">
    <property type="entry name" value="CobQ_N"/>
</dbReference>
<dbReference type="Pfam" id="PF07685">
    <property type="entry name" value="GATase_3"/>
    <property type="match status" value="1"/>
</dbReference>
<dbReference type="SUPFAM" id="SSF52317">
    <property type="entry name" value="Class I glutamine amidotransferase-like"/>
    <property type="match status" value="1"/>
</dbReference>
<evidence type="ECO:0000256" key="1">
    <source>
        <dbReference type="ARBA" id="ARBA00004953"/>
    </source>
</evidence>
<feature type="domain" description="CobB/CobQ-like glutamine amidotransferase" evidence="6">
    <location>
        <begin position="244"/>
        <end position="431"/>
    </location>
</feature>
<accession>A0A937FE00</accession>
<dbReference type="InterPro" id="IPR027417">
    <property type="entry name" value="P-loop_NTPase"/>
</dbReference>
<name>A0A937FE00_9CLOT</name>
<dbReference type="PANTHER" id="PTHR21343:SF1">
    <property type="entry name" value="COBYRIC ACID SYNTHASE"/>
    <property type="match status" value="1"/>
</dbReference>
<comment type="function">
    <text evidence="4">Catalyzes amidations at positions B, D, E, and G on adenosylcobyrinic A,C-diamide. NH(2) groups are provided by glutamine, and one molecule of ATP is hydrogenolyzed for each amidation.</text>
</comment>
<keyword evidence="3 4" id="KW-0315">Glutamine amidotransferase</keyword>
<dbReference type="Proteomes" id="UP000623681">
    <property type="component" value="Unassembled WGS sequence"/>
</dbReference>
<sequence length="487" mass="54407">MLQGTASTVGKSILCTALCRIFTEDNYDVFPFKSQNMSLNSGVTPDGHEMGRAQIMQAEACYKVPSSKMNPILLKPTSDRKSQVVLLGEVWNNLDAVDYFKKKKELKEKIQNVYGDISSRHEVIVIEGAGSPAEINLSDEFVNMGMAKIAESPVLLVGDIDKGGVFASLYGTIMLLPEEERKLIKGIIINKFRGSIELLEPGLKQIEELTGVPVVGVIPHFKLDLEDEDSVTDFSKFNRDGELKIGVIKVPYMSNFTDFNSLALNVGVRVEFVELNQEIDKYHLIILPGSKSTIGDLKALKESGMYDKIIKEREKGKFIFGICGGYQMLGREVSDVSGVESNLSKETGLGLLPIYTEFQKDKNTVLSEGYENLSGNKVKGYEIHMGKTYITETSGIKNFIKLTSTDGEDGVLSQDEKVIGTYFHGIFDNGEFTLQLLNKVRRTFNIELQNKVFNYYDYKNSQYAELASIVRKSLDMEKIYKILNEGV</sequence>
<dbReference type="GO" id="GO:0015420">
    <property type="term" value="F:ABC-type vitamin B12 transporter activity"/>
    <property type="evidence" value="ECO:0007669"/>
    <property type="project" value="UniProtKB-UniRule"/>
</dbReference>
<dbReference type="NCBIfam" id="TIGR00313">
    <property type="entry name" value="cobQ"/>
    <property type="match status" value="1"/>
</dbReference>
<dbReference type="NCBIfam" id="NF001989">
    <property type="entry name" value="PRK00784.1"/>
    <property type="match status" value="1"/>
</dbReference>
<dbReference type="AlphaFoldDB" id="A0A937FE00"/>
<dbReference type="RefSeq" id="WP_202765649.1">
    <property type="nucleotide sequence ID" value="NZ_JAESWA010000001.1"/>
</dbReference>
<dbReference type="CDD" id="cd01750">
    <property type="entry name" value="GATase1_CobQ"/>
    <property type="match status" value="1"/>
</dbReference>
<dbReference type="SUPFAM" id="SSF52540">
    <property type="entry name" value="P-loop containing nucleoside triphosphate hydrolases"/>
    <property type="match status" value="1"/>
</dbReference>
<evidence type="ECO:0000259" key="5">
    <source>
        <dbReference type="Pfam" id="PF01656"/>
    </source>
</evidence>
<evidence type="ECO:0000259" key="6">
    <source>
        <dbReference type="Pfam" id="PF07685"/>
    </source>
</evidence>
<organism evidence="7 8">
    <name type="scientific">Clostridium paridis</name>
    <dbReference type="NCBI Taxonomy" id="2803863"/>
    <lineage>
        <taxon>Bacteria</taxon>
        <taxon>Bacillati</taxon>
        <taxon>Bacillota</taxon>
        <taxon>Clostridia</taxon>
        <taxon>Eubacteriales</taxon>
        <taxon>Clostridiaceae</taxon>
        <taxon>Clostridium</taxon>
    </lineage>
</organism>
<comment type="similarity">
    <text evidence="4">Belongs to the CobB/CobQ family. CobQ subfamily.</text>
</comment>
<evidence type="ECO:0000313" key="8">
    <source>
        <dbReference type="Proteomes" id="UP000623681"/>
    </source>
</evidence>
<comment type="caution">
    <text evidence="7">The sequence shown here is derived from an EMBL/GenBank/DDBJ whole genome shotgun (WGS) entry which is preliminary data.</text>
</comment>
<dbReference type="InterPro" id="IPR011698">
    <property type="entry name" value="GATase_3"/>
</dbReference>
<evidence type="ECO:0000256" key="3">
    <source>
        <dbReference type="ARBA" id="ARBA00022962"/>
    </source>
</evidence>
<dbReference type="HAMAP" id="MF_00028">
    <property type="entry name" value="CobQ"/>
    <property type="match status" value="1"/>
</dbReference>
<protein>
    <recommendedName>
        <fullName evidence="4">Cobyric acid synthase</fullName>
    </recommendedName>
</protein>
<evidence type="ECO:0000256" key="2">
    <source>
        <dbReference type="ARBA" id="ARBA00022573"/>
    </source>
</evidence>
<evidence type="ECO:0000256" key="4">
    <source>
        <dbReference type="HAMAP-Rule" id="MF_00028"/>
    </source>
</evidence>